<sequence>MARAYIERHIHTLTLAHACFQLGARMRTTSHITGMSHAELCKFYLPGESAFHAGRLPASPDWLMAKTNCLDRAELSVFAAILQRVLAQDIAPGDALVGAYRLYAGSCAVQPRVSFDRAFDVACHLKGIWTHRTASIALYACPRCDSYNLSSMGDEKLLNRGCVFCRLLARYEKDPRVRAGFPKRRRPGPSSRASGLPRILAGA</sequence>
<evidence type="ECO:0008006" key="12">
    <source>
        <dbReference type="Google" id="ProtNLM"/>
    </source>
</evidence>
<keyword evidence="5" id="KW-0805">Transcription regulation</keyword>
<reference evidence="10" key="1">
    <citation type="submission" date="2019-12" db="EMBL/GenBank/DDBJ databases">
        <title>Novel species isolated from a subtropical stream in China.</title>
        <authorList>
            <person name="Lu H."/>
        </authorList>
    </citation>
    <scope>NUCLEOTIDE SEQUENCE [LARGE SCALE GENOMIC DNA]</scope>
    <source>
        <strain evidence="10">FT81W</strain>
    </source>
</reference>
<dbReference type="EMBL" id="WWCX01000035">
    <property type="protein sequence ID" value="MYM95933.1"/>
    <property type="molecule type" value="Genomic_DNA"/>
</dbReference>
<protein>
    <recommendedName>
        <fullName evidence="12">Flagellar transcriptional regulator FlhC</fullName>
    </recommendedName>
</protein>
<dbReference type="Pfam" id="PF05280">
    <property type="entry name" value="FlhC"/>
    <property type="match status" value="1"/>
</dbReference>
<evidence type="ECO:0000256" key="6">
    <source>
        <dbReference type="ARBA" id="ARBA00023125"/>
    </source>
</evidence>
<evidence type="ECO:0000256" key="1">
    <source>
        <dbReference type="ARBA" id="ARBA00022490"/>
    </source>
</evidence>
<keyword evidence="1" id="KW-0963">Cytoplasm</keyword>
<evidence type="ECO:0000256" key="9">
    <source>
        <dbReference type="SAM" id="MobiDB-lite"/>
    </source>
</evidence>
<dbReference type="SUPFAM" id="SSF160930">
    <property type="entry name" value="FlhC-like"/>
    <property type="match status" value="1"/>
</dbReference>
<keyword evidence="4" id="KW-0862">Zinc</keyword>
<accession>A0A845GMZ5</accession>
<keyword evidence="3" id="KW-1005">Bacterial flagellum biogenesis</keyword>
<name>A0A845GMZ5_9BURK</name>
<evidence type="ECO:0000256" key="2">
    <source>
        <dbReference type="ARBA" id="ARBA00022723"/>
    </source>
</evidence>
<dbReference type="GO" id="GO:0046872">
    <property type="term" value="F:metal ion binding"/>
    <property type="evidence" value="ECO:0007669"/>
    <property type="project" value="UniProtKB-KW"/>
</dbReference>
<proteinExistence type="predicted"/>
<evidence type="ECO:0000313" key="10">
    <source>
        <dbReference type="EMBL" id="MYM95933.1"/>
    </source>
</evidence>
<evidence type="ECO:0000256" key="4">
    <source>
        <dbReference type="ARBA" id="ARBA00022833"/>
    </source>
</evidence>
<keyword evidence="7" id="KW-0010">Activator</keyword>
<dbReference type="GO" id="GO:0003677">
    <property type="term" value="F:DNA binding"/>
    <property type="evidence" value="ECO:0007669"/>
    <property type="project" value="UniProtKB-KW"/>
</dbReference>
<dbReference type="Proteomes" id="UP000447355">
    <property type="component" value="Unassembled WGS sequence"/>
</dbReference>
<keyword evidence="2" id="KW-0479">Metal-binding</keyword>
<dbReference type="AlphaFoldDB" id="A0A845GMZ5"/>
<evidence type="ECO:0000256" key="8">
    <source>
        <dbReference type="ARBA" id="ARBA00023163"/>
    </source>
</evidence>
<keyword evidence="6" id="KW-0238">DNA-binding</keyword>
<dbReference type="GO" id="GO:0044781">
    <property type="term" value="P:bacterial-type flagellum organization"/>
    <property type="evidence" value="ECO:0007669"/>
    <property type="project" value="UniProtKB-KW"/>
</dbReference>
<gene>
    <name evidence="10" type="ORF">GTP90_18905</name>
</gene>
<evidence type="ECO:0000256" key="5">
    <source>
        <dbReference type="ARBA" id="ARBA00023015"/>
    </source>
</evidence>
<evidence type="ECO:0000256" key="3">
    <source>
        <dbReference type="ARBA" id="ARBA00022795"/>
    </source>
</evidence>
<feature type="compositionally biased region" description="Low complexity" evidence="9">
    <location>
        <begin position="188"/>
        <end position="203"/>
    </location>
</feature>
<dbReference type="GO" id="GO:1902208">
    <property type="term" value="P:regulation of bacterial-type flagellum assembly"/>
    <property type="evidence" value="ECO:0007669"/>
    <property type="project" value="InterPro"/>
</dbReference>
<dbReference type="GO" id="GO:0045893">
    <property type="term" value="P:positive regulation of DNA-templated transcription"/>
    <property type="evidence" value="ECO:0007669"/>
    <property type="project" value="InterPro"/>
</dbReference>
<keyword evidence="8" id="KW-0804">Transcription</keyword>
<evidence type="ECO:0000313" key="11">
    <source>
        <dbReference type="Proteomes" id="UP000447355"/>
    </source>
</evidence>
<organism evidence="10 11">
    <name type="scientific">Duganella vulcania</name>
    <dbReference type="NCBI Taxonomy" id="2692166"/>
    <lineage>
        <taxon>Bacteria</taxon>
        <taxon>Pseudomonadati</taxon>
        <taxon>Pseudomonadota</taxon>
        <taxon>Betaproteobacteria</taxon>
        <taxon>Burkholderiales</taxon>
        <taxon>Oxalobacteraceae</taxon>
        <taxon>Telluria group</taxon>
        <taxon>Duganella</taxon>
    </lineage>
</organism>
<comment type="caution">
    <text evidence="10">The sequence shown here is derived from an EMBL/GenBank/DDBJ whole genome shotgun (WGS) entry which is preliminary data.</text>
</comment>
<evidence type="ECO:0000256" key="7">
    <source>
        <dbReference type="ARBA" id="ARBA00023159"/>
    </source>
</evidence>
<dbReference type="RefSeq" id="WP_161085019.1">
    <property type="nucleotide sequence ID" value="NZ_WWCX01000035.1"/>
</dbReference>
<feature type="region of interest" description="Disordered" evidence="9">
    <location>
        <begin position="179"/>
        <end position="203"/>
    </location>
</feature>
<dbReference type="InterPro" id="IPR007944">
    <property type="entry name" value="FlhC"/>
</dbReference>